<evidence type="ECO:0000313" key="2">
    <source>
        <dbReference type="Proteomes" id="UP001499852"/>
    </source>
</evidence>
<organism evidence="1 2">
    <name type="scientific">Prosthecobacter algae</name>
    <dbReference type="NCBI Taxonomy" id="1144682"/>
    <lineage>
        <taxon>Bacteria</taxon>
        <taxon>Pseudomonadati</taxon>
        <taxon>Verrucomicrobiota</taxon>
        <taxon>Verrucomicrobiia</taxon>
        <taxon>Verrucomicrobiales</taxon>
        <taxon>Verrucomicrobiaceae</taxon>
        <taxon>Prosthecobacter</taxon>
    </lineage>
</organism>
<gene>
    <name evidence="1" type="ORF">GCM10023213_31120</name>
</gene>
<dbReference type="RefSeq" id="WP_345737300.1">
    <property type="nucleotide sequence ID" value="NZ_BAABIA010000006.1"/>
</dbReference>
<dbReference type="Proteomes" id="UP001499852">
    <property type="component" value="Unassembled WGS sequence"/>
</dbReference>
<reference evidence="2" key="1">
    <citation type="journal article" date="2019" name="Int. J. Syst. Evol. Microbiol.">
        <title>The Global Catalogue of Microorganisms (GCM) 10K type strain sequencing project: providing services to taxonomists for standard genome sequencing and annotation.</title>
        <authorList>
            <consortium name="The Broad Institute Genomics Platform"/>
            <consortium name="The Broad Institute Genome Sequencing Center for Infectious Disease"/>
            <person name="Wu L."/>
            <person name="Ma J."/>
        </authorList>
    </citation>
    <scope>NUCLEOTIDE SEQUENCE [LARGE SCALE GENOMIC DNA]</scope>
    <source>
        <strain evidence="2">JCM 18053</strain>
    </source>
</reference>
<dbReference type="EMBL" id="BAABIA010000006">
    <property type="protein sequence ID" value="GAA5143404.1"/>
    <property type="molecule type" value="Genomic_DNA"/>
</dbReference>
<sequence>MNLMQEAEGLVREELDAYGVDHSKAQDLEAVLHLVLHMKLKTITISPRLVHRSSEFNEKLKHMDAEKQSAADAIFEKVAAGEDISGHLGRSNHKPEKLDRLLADWGIQHLHISNRKNKPTDKLFASTGPVMFVLFHLKDAYFIDIYSHDTQKHPEVWTRQELIAILRNNWPQVLEPFRMKGVVGLSRDVSDPMERKKLRNANVNAPIQIEKDVYSNPGGGLMADGTPMRVLRAADRIIDSLEQLDRDIMAFNPDTRRRLAQAAGITESSLDYELVKASGQVWSLRVKGSAVVVVNINEPIFI</sequence>
<proteinExistence type="predicted"/>
<protein>
    <submittedName>
        <fullName evidence="1">Uncharacterized protein</fullName>
    </submittedName>
</protein>
<accession>A0ABP9PGW4</accession>
<name>A0ABP9PGW4_9BACT</name>
<evidence type="ECO:0000313" key="1">
    <source>
        <dbReference type="EMBL" id="GAA5143404.1"/>
    </source>
</evidence>
<keyword evidence="2" id="KW-1185">Reference proteome</keyword>
<comment type="caution">
    <text evidence="1">The sequence shown here is derived from an EMBL/GenBank/DDBJ whole genome shotgun (WGS) entry which is preliminary data.</text>
</comment>